<evidence type="ECO:0000259" key="1">
    <source>
        <dbReference type="Pfam" id="PF01593"/>
    </source>
</evidence>
<dbReference type="Gene3D" id="3.50.50.60">
    <property type="entry name" value="FAD/NAD(P)-binding domain"/>
    <property type="match status" value="2"/>
</dbReference>
<proteinExistence type="predicted"/>
<dbReference type="Proteomes" id="UP000654345">
    <property type="component" value="Unassembled WGS sequence"/>
</dbReference>
<name>A0ABQ3UK64_9CHLR</name>
<evidence type="ECO:0000313" key="2">
    <source>
        <dbReference type="EMBL" id="GHO53122.1"/>
    </source>
</evidence>
<reference evidence="2 3" key="1">
    <citation type="journal article" date="2021" name="Int. J. Syst. Evol. Microbiol.">
        <title>Reticulibacter mediterranei gen. nov., sp. nov., within the new family Reticulibacteraceae fam. nov., and Ktedonospora formicarum gen. nov., sp. nov., Ktedonobacter robiniae sp. nov., Dictyobacter formicarum sp. nov. and Dictyobacter arantiisoli sp. nov., belonging to the class Ktedonobacteria.</title>
        <authorList>
            <person name="Yabe S."/>
            <person name="Zheng Y."/>
            <person name="Wang C.M."/>
            <person name="Sakai Y."/>
            <person name="Abe K."/>
            <person name="Yokota A."/>
            <person name="Donadio S."/>
            <person name="Cavaletti L."/>
            <person name="Monciardini P."/>
        </authorList>
    </citation>
    <scope>NUCLEOTIDE SEQUENCE [LARGE SCALE GENOMIC DNA]</scope>
    <source>
        <strain evidence="2 3">SOSP1-30</strain>
    </source>
</reference>
<dbReference type="RefSeq" id="WP_201369967.1">
    <property type="nucleotide sequence ID" value="NZ_BNJG01000001.1"/>
</dbReference>
<dbReference type="SUPFAM" id="SSF51905">
    <property type="entry name" value="FAD/NAD(P)-binding domain"/>
    <property type="match status" value="1"/>
</dbReference>
<dbReference type="InterPro" id="IPR036188">
    <property type="entry name" value="FAD/NAD-bd_sf"/>
</dbReference>
<dbReference type="Gene3D" id="3.90.660.20">
    <property type="entry name" value="Protoporphyrinogen oxidase, mitochondrial, domain 2"/>
    <property type="match status" value="1"/>
</dbReference>
<dbReference type="Gene3D" id="1.10.3110.10">
    <property type="entry name" value="protoporphyrinogen ix oxidase, domain 3"/>
    <property type="match status" value="1"/>
</dbReference>
<dbReference type="EMBL" id="BNJG01000001">
    <property type="protein sequence ID" value="GHO53122.1"/>
    <property type="molecule type" value="Genomic_DNA"/>
</dbReference>
<sequence length="428" mass="49428">MEYAVLGGGALGLMAAYRLVEAGHTVMLFEKEPMAGGLAAGFRVGEAWLDKFYHHIFRSDTTAIRAIEELGLGERLEWQRPRTVSLVDGKLEQLDSPLTLLRFKPWRLDERLRVGAVLAFLKAAPPAWFEGKTATTWLRKWMGKRPYEVLFEPLFSGKFGELRDEIALPWIWARLHDRTTQLGYLRGGFQLLYDRLVERIQERGGKLLFGTTVEEVRREGERWHVQTDQGNWEFDEVISTLPTRLTCRLVPELPEDYRRQYDWGQAYGAHCLILGLDRPLTDSYWINICDPGYPFMALVEHTNYRAPEEYGGQHLIYLGNYRPMNDALFTQSKEEVLQEFLPHVKRIQPDFDPSWVTESWMFHAPFAQPIVTVDYREHIPPLQTPLAGLWIANMFQVYPHDRGQNYSLELAERLVKQVLPPGAGSPVP</sequence>
<accession>A0ABQ3UK64</accession>
<feature type="domain" description="Amine oxidase" evidence="1">
    <location>
        <begin position="12"/>
        <end position="392"/>
    </location>
</feature>
<keyword evidence="3" id="KW-1185">Reference proteome</keyword>
<dbReference type="PANTHER" id="PTHR42923">
    <property type="entry name" value="PROTOPORPHYRINOGEN OXIDASE"/>
    <property type="match status" value="1"/>
</dbReference>
<comment type="caution">
    <text evidence="2">The sequence shown here is derived from an EMBL/GenBank/DDBJ whole genome shotgun (WGS) entry which is preliminary data.</text>
</comment>
<dbReference type="InterPro" id="IPR002937">
    <property type="entry name" value="Amino_oxidase"/>
</dbReference>
<dbReference type="PANTHER" id="PTHR42923:SF46">
    <property type="entry name" value="AMINE OXIDASE"/>
    <property type="match status" value="1"/>
</dbReference>
<protein>
    <submittedName>
        <fullName evidence="2">Oxidoreductase</fullName>
    </submittedName>
</protein>
<dbReference type="InterPro" id="IPR050464">
    <property type="entry name" value="Zeta_carotene_desat/Oxidored"/>
</dbReference>
<dbReference type="NCBIfam" id="NF005560">
    <property type="entry name" value="PRK07233.1"/>
    <property type="match status" value="1"/>
</dbReference>
<gene>
    <name evidence="2" type="ORF">KSB_15970</name>
</gene>
<dbReference type="PRINTS" id="PR00419">
    <property type="entry name" value="ADXRDTASE"/>
</dbReference>
<organism evidence="2 3">
    <name type="scientific">Ktedonobacter robiniae</name>
    <dbReference type="NCBI Taxonomy" id="2778365"/>
    <lineage>
        <taxon>Bacteria</taxon>
        <taxon>Bacillati</taxon>
        <taxon>Chloroflexota</taxon>
        <taxon>Ktedonobacteria</taxon>
        <taxon>Ktedonobacterales</taxon>
        <taxon>Ktedonobacteraceae</taxon>
        <taxon>Ktedonobacter</taxon>
    </lineage>
</organism>
<dbReference type="Pfam" id="PF01593">
    <property type="entry name" value="Amino_oxidase"/>
    <property type="match status" value="1"/>
</dbReference>
<evidence type="ECO:0000313" key="3">
    <source>
        <dbReference type="Proteomes" id="UP000654345"/>
    </source>
</evidence>